<comment type="caution">
    <text evidence="4">The sequence shown here is derived from an EMBL/GenBank/DDBJ whole genome shotgun (WGS) entry which is preliminary data.</text>
</comment>
<keyword evidence="2" id="KW-0378">Hydrolase</keyword>
<evidence type="ECO:0000313" key="4">
    <source>
        <dbReference type="EMBL" id="TBX37771.1"/>
    </source>
</evidence>
<accession>A0A4Q9XYE7</accession>
<dbReference type="InterPro" id="IPR000086">
    <property type="entry name" value="NUDIX_hydrolase_dom"/>
</dbReference>
<dbReference type="PROSITE" id="PS51462">
    <property type="entry name" value="NUDIX"/>
    <property type="match status" value="1"/>
</dbReference>
<dbReference type="Pfam" id="PF00293">
    <property type="entry name" value="NUDIX"/>
    <property type="match status" value="1"/>
</dbReference>
<gene>
    <name evidence="4" type="ORF">EUZ87_14740</name>
</gene>
<dbReference type="InterPro" id="IPR015797">
    <property type="entry name" value="NUDIX_hydrolase-like_dom_sf"/>
</dbReference>
<organism evidence="4 5">
    <name type="scientific">Lactiplantibacillus paraplantarum</name>
    <dbReference type="NCBI Taxonomy" id="60520"/>
    <lineage>
        <taxon>Bacteria</taxon>
        <taxon>Bacillati</taxon>
        <taxon>Bacillota</taxon>
        <taxon>Bacilli</taxon>
        <taxon>Lactobacillales</taxon>
        <taxon>Lactobacillaceae</taxon>
        <taxon>Lactiplantibacillus</taxon>
    </lineage>
</organism>
<evidence type="ECO:0000259" key="3">
    <source>
        <dbReference type="PROSITE" id="PS51462"/>
    </source>
</evidence>
<proteinExistence type="predicted"/>
<protein>
    <submittedName>
        <fullName evidence="4">NUDIX domain-containing protein</fullName>
    </submittedName>
</protein>
<dbReference type="GO" id="GO:0016787">
    <property type="term" value="F:hydrolase activity"/>
    <property type="evidence" value="ECO:0007669"/>
    <property type="project" value="UniProtKB-KW"/>
</dbReference>
<dbReference type="Gene3D" id="3.90.79.10">
    <property type="entry name" value="Nucleoside Triphosphate Pyrophosphohydrolase"/>
    <property type="match status" value="1"/>
</dbReference>
<evidence type="ECO:0000256" key="2">
    <source>
        <dbReference type="ARBA" id="ARBA00022801"/>
    </source>
</evidence>
<feature type="domain" description="Nudix hydrolase" evidence="3">
    <location>
        <begin position="32"/>
        <end position="165"/>
    </location>
</feature>
<dbReference type="AlphaFoldDB" id="A0A4Q9XYE7"/>
<dbReference type="PANTHER" id="PTHR43046:SF2">
    <property type="entry name" value="8-OXO-DGTP DIPHOSPHATASE-RELATED"/>
    <property type="match status" value="1"/>
</dbReference>
<evidence type="ECO:0000256" key="1">
    <source>
        <dbReference type="ARBA" id="ARBA00001946"/>
    </source>
</evidence>
<dbReference type="PANTHER" id="PTHR43046">
    <property type="entry name" value="GDP-MANNOSE MANNOSYL HYDROLASE"/>
    <property type="match status" value="1"/>
</dbReference>
<dbReference type="Proteomes" id="UP000292648">
    <property type="component" value="Unassembled WGS sequence"/>
</dbReference>
<dbReference type="InterPro" id="IPR020476">
    <property type="entry name" value="Nudix_hydrolase"/>
</dbReference>
<reference evidence="4 5" key="1">
    <citation type="submission" date="2019-01" db="EMBL/GenBank/DDBJ databases">
        <title>Draft genome sequence of Lactobacillus paraplantarum OSY-TC318, a Producer of the novel lantibiotic Paraplantaracin TC318.</title>
        <authorList>
            <person name="Hussein W.E."/>
            <person name="Huang E."/>
            <person name="Yousef A.E."/>
        </authorList>
    </citation>
    <scope>NUCLEOTIDE SEQUENCE [LARGE SCALE GENOMIC DNA]</scope>
    <source>
        <strain evidence="4 5">OSY-TC318</strain>
    </source>
</reference>
<sequence length="165" mass="18651">MVAFIENDRSEGDVILSGYVAAIRAQVGHRPLILNSASGALLNSQKQVLLQERTDTGDWGFPGGYLEYGETYEQALTREFQEDAGVNVLPERLLTLSDDLTYQYPNGDQVQPINCFYLVRYMSGQLLGMKTDETMALAYFALSNPPHFFNQQHVQMFEKLQSLFL</sequence>
<dbReference type="PRINTS" id="PR00502">
    <property type="entry name" value="NUDIXFAMILY"/>
</dbReference>
<comment type="cofactor">
    <cofactor evidence="1">
        <name>Mg(2+)</name>
        <dbReference type="ChEBI" id="CHEBI:18420"/>
    </cofactor>
</comment>
<dbReference type="SUPFAM" id="SSF55811">
    <property type="entry name" value="Nudix"/>
    <property type="match status" value="1"/>
</dbReference>
<dbReference type="EMBL" id="SEHH01000134">
    <property type="protein sequence ID" value="TBX37771.1"/>
    <property type="molecule type" value="Genomic_DNA"/>
</dbReference>
<evidence type="ECO:0000313" key="5">
    <source>
        <dbReference type="Proteomes" id="UP000292648"/>
    </source>
</evidence>
<dbReference type="CDD" id="cd04677">
    <property type="entry name" value="NUDIX_Hydrolase"/>
    <property type="match status" value="1"/>
</dbReference>
<name>A0A4Q9XYE7_9LACO</name>